<evidence type="ECO:0000313" key="2">
    <source>
        <dbReference type="EMBL" id="KAK6587738.1"/>
    </source>
</evidence>
<organism evidence="2 3">
    <name type="scientific">Cryptosporidium xiaoi</name>
    <dbReference type="NCBI Taxonomy" id="659607"/>
    <lineage>
        <taxon>Eukaryota</taxon>
        <taxon>Sar</taxon>
        <taxon>Alveolata</taxon>
        <taxon>Apicomplexa</taxon>
        <taxon>Conoidasida</taxon>
        <taxon>Coccidia</taxon>
        <taxon>Eucoccidiorida</taxon>
        <taxon>Eimeriorina</taxon>
        <taxon>Cryptosporidiidae</taxon>
        <taxon>Cryptosporidium</taxon>
    </lineage>
</organism>
<proteinExistence type="predicted"/>
<evidence type="ECO:0000313" key="3">
    <source>
        <dbReference type="Proteomes" id="UP001311799"/>
    </source>
</evidence>
<dbReference type="EMBL" id="JAWDEY010000036">
    <property type="protein sequence ID" value="KAK6587738.1"/>
    <property type="molecule type" value="Genomic_DNA"/>
</dbReference>
<comment type="caution">
    <text evidence="2">The sequence shown here is derived from an EMBL/GenBank/DDBJ whole genome shotgun (WGS) entry which is preliminary data.</text>
</comment>
<reference evidence="2 3" key="1">
    <citation type="submission" date="2023-10" db="EMBL/GenBank/DDBJ databases">
        <title>Comparative genomics analysis reveals potential genetic determinants of host preference in Cryptosporidium xiaoi.</title>
        <authorList>
            <person name="Xiao L."/>
            <person name="Li J."/>
        </authorList>
    </citation>
    <scope>NUCLEOTIDE SEQUENCE [LARGE SCALE GENOMIC DNA]</scope>
    <source>
        <strain evidence="2 3">52996</strain>
    </source>
</reference>
<name>A0AAV9XSJ9_9CRYT</name>
<sequence>MESEANSIKTGSVTDRNDEYISEFELSKVRKAQNSAKDTGYSKINRCYSRRKALRRASNFGHGINCLKKVYDFSSSSSASFSPFLSSSITLPSTKNKKCNNKRVLLLSSSSQLSSPNSESNSNSNSLTSPTSISSSEDIKLEFGKYVKKTVNIGNANSQIDKKNDSGLKNEEINDNNNVSVVSSLESIEWSPEERVIITDTNVPISKSSFCSNWKRTINYQESPRTPQFRYRDNYLQFDSTFIGVSSDSETSSIGSGGYSSKHNSIDSFSSLCDNNNAELIIGITPHLYQSSSFSSTFSLSPSREYNNANNHYYTETFRDITHNDGAKIDNGVSELNIVGNSPFIPIQSNMIWRKTLDLLLSQWTEYFSRRHPFDSNDVENAIQFFIGLDNSTLNSITSSLIYVSHCARYSQIRKLNGNL</sequence>
<evidence type="ECO:0000256" key="1">
    <source>
        <dbReference type="SAM" id="MobiDB-lite"/>
    </source>
</evidence>
<keyword evidence="3" id="KW-1185">Reference proteome</keyword>
<gene>
    <name evidence="2" type="ORF">RS030_81243</name>
</gene>
<dbReference type="AlphaFoldDB" id="A0AAV9XSJ9"/>
<dbReference type="Proteomes" id="UP001311799">
    <property type="component" value="Unassembled WGS sequence"/>
</dbReference>
<accession>A0AAV9XSJ9</accession>
<feature type="region of interest" description="Disordered" evidence="1">
    <location>
        <begin position="110"/>
        <end position="133"/>
    </location>
</feature>
<protein>
    <submittedName>
        <fullName evidence="2">Uncharacterized protein</fullName>
    </submittedName>
</protein>